<dbReference type="AlphaFoldDB" id="A0A0G4PUX9"/>
<evidence type="ECO:0000256" key="1">
    <source>
        <dbReference type="SAM" id="SignalP"/>
    </source>
</evidence>
<dbReference type="EMBL" id="HG793178">
    <property type="protein sequence ID" value="CRL30146.1"/>
    <property type="molecule type" value="Genomic_DNA"/>
</dbReference>
<evidence type="ECO:0000313" key="2">
    <source>
        <dbReference type="EMBL" id="CRL30146.1"/>
    </source>
</evidence>
<feature type="signal peptide" evidence="1">
    <location>
        <begin position="1"/>
        <end position="26"/>
    </location>
</feature>
<sequence length="47" mass="5433">MPKMAKNTSFFISLLLLIALKERTTWISPHSCSSTLPRMRLDELPRT</sequence>
<dbReference type="Proteomes" id="UP000053732">
    <property type="component" value="Unassembled WGS sequence"/>
</dbReference>
<keyword evidence="1" id="KW-0732">Signal</keyword>
<evidence type="ECO:0000313" key="3">
    <source>
        <dbReference type="Proteomes" id="UP000053732"/>
    </source>
</evidence>
<gene>
    <name evidence="2" type="ORF">PCAMFM013_S045g000012</name>
</gene>
<protein>
    <submittedName>
        <fullName evidence="2">Str. FM013</fullName>
    </submittedName>
</protein>
<feature type="chain" id="PRO_5005195759" evidence="1">
    <location>
        <begin position="27"/>
        <end position="47"/>
    </location>
</feature>
<organism evidence="2 3">
    <name type="scientific">Penicillium camemberti (strain FM 013)</name>
    <dbReference type="NCBI Taxonomy" id="1429867"/>
    <lineage>
        <taxon>Eukaryota</taxon>
        <taxon>Fungi</taxon>
        <taxon>Dikarya</taxon>
        <taxon>Ascomycota</taxon>
        <taxon>Pezizomycotina</taxon>
        <taxon>Eurotiomycetes</taxon>
        <taxon>Eurotiomycetidae</taxon>
        <taxon>Eurotiales</taxon>
        <taxon>Aspergillaceae</taxon>
        <taxon>Penicillium</taxon>
    </lineage>
</organism>
<proteinExistence type="predicted"/>
<name>A0A0G4PUX9_PENC3</name>
<keyword evidence="3" id="KW-1185">Reference proteome</keyword>
<reference evidence="2 3" key="1">
    <citation type="journal article" date="2014" name="Nat. Commun.">
        <title>Multiple recent horizontal transfers of a large genomic region in cheese making fungi.</title>
        <authorList>
            <person name="Cheeseman K."/>
            <person name="Ropars J."/>
            <person name="Renault P."/>
            <person name="Dupont J."/>
            <person name="Gouzy J."/>
            <person name="Branca A."/>
            <person name="Abraham A.L."/>
            <person name="Ceppi M."/>
            <person name="Conseiller E."/>
            <person name="Debuchy R."/>
            <person name="Malagnac F."/>
            <person name="Goarin A."/>
            <person name="Silar P."/>
            <person name="Lacoste S."/>
            <person name="Sallet E."/>
            <person name="Bensimon A."/>
            <person name="Giraud T."/>
            <person name="Brygoo Y."/>
        </authorList>
    </citation>
    <scope>NUCLEOTIDE SEQUENCE [LARGE SCALE GENOMIC DNA]</scope>
    <source>
        <strain evidence="3">FM 013</strain>
    </source>
</reference>
<accession>A0A0G4PUX9</accession>